<feature type="transmembrane region" description="Helical" evidence="2">
    <location>
        <begin position="426"/>
        <end position="444"/>
    </location>
</feature>
<comment type="caution">
    <text evidence="4">The sequence shown here is derived from an EMBL/GenBank/DDBJ whole genome shotgun (WGS) entry which is preliminary data.</text>
</comment>
<proteinExistence type="predicted"/>
<protein>
    <submittedName>
        <fullName evidence="4">Peptidase</fullName>
    </submittedName>
</protein>
<dbReference type="Proteomes" id="UP000245081">
    <property type="component" value="Unassembled WGS sequence"/>
</dbReference>
<evidence type="ECO:0000313" key="4">
    <source>
        <dbReference type="EMBL" id="GBG15205.1"/>
    </source>
</evidence>
<evidence type="ECO:0000256" key="3">
    <source>
        <dbReference type="SAM" id="SignalP"/>
    </source>
</evidence>
<sequence>MKILFIALALLSSSALADTLGQINLPQLPQSSTGCPAGSISLLGGSCTTPKINDTIPDVNVSAPRLDGNGNPISTPTPDVRKVIGGSISGACVNVPAGWTTTGSGTSCQLQPPSSGGTPTQDYACSLWNPPSTVAHFSSAQACATYAWSNTAWAGGAITGSVSGSNVVSTNTSYDAASHTVGIYTISCPSGYALSGTAPNQTCTLSNAAQVARPADGICTIARSGTSYTADAADPDCAANTKTTVASPKVTNQDAGGKQEVTANSDGSTTITTNIYNYNNNTTTTTTINYDSSGKVTGVNGQTTQGIGTAGGTSAPTSSSGGATSSDIAGLGTKIDGVKNGQCGGSGEPACKTDESGTPSSYSDGGKTDGLNAQFDDLNSKITSQTNGVGNGLEMPNAFSTGGCSNPSFNNQSIDVCETAFLVQPYTKFGAYILTLYGIWGLWFRRMGGAA</sequence>
<keyword evidence="5" id="KW-1185">Reference proteome</keyword>
<keyword evidence="3" id="KW-0732">Signal</keyword>
<keyword evidence="2" id="KW-1133">Transmembrane helix</keyword>
<accession>A0A2R5FB03</accession>
<evidence type="ECO:0000313" key="5">
    <source>
        <dbReference type="Proteomes" id="UP000245081"/>
    </source>
</evidence>
<dbReference type="AlphaFoldDB" id="A0A2R5FB03"/>
<feature type="region of interest" description="Disordered" evidence="1">
    <location>
        <begin position="346"/>
        <end position="369"/>
    </location>
</feature>
<organism evidence="4 5">
    <name type="scientific">Novimethylophilus kurashikiensis</name>
    <dbReference type="NCBI Taxonomy" id="1825523"/>
    <lineage>
        <taxon>Bacteria</taxon>
        <taxon>Pseudomonadati</taxon>
        <taxon>Pseudomonadota</taxon>
        <taxon>Betaproteobacteria</taxon>
        <taxon>Nitrosomonadales</taxon>
        <taxon>Methylophilaceae</taxon>
        <taxon>Novimethylophilus</taxon>
    </lineage>
</organism>
<evidence type="ECO:0000256" key="1">
    <source>
        <dbReference type="SAM" id="MobiDB-lite"/>
    </source>
</evidence>
<dbReference type="PROSITE" id="PS51257">
    <property type="entry name" value="PROKAR_LIPOPROTEIN"/>
    <property type="match status" value="1"/>
</dbReference>
<name>A0A2R5FB03_9PROT</name>
<dbReference type="EMBL" id="BDOQ01000016">
    <property type="protein sequence ID" value="GBG15205.1"/>
    <property type="molecule type" value="Genomic_DNA"/>
</dbReference>
<feature type="chain" id="PRO_5015338903" evidence="3">
    <location>
        <begin position="18"/>
        <end position="451"/>
    </location>
</feature>
<feature type="region of interest" description="Disordered" evidence="1">
    <location>
        <begin position="301"/>
        <end position="329"/>
    </location>
</feature>
<evidence type="ECO:0000256" key="2">
    <source>
        <dbReference type="SAM" id="Phobius"/>
    </source>
</evidence>
<keyword evidence="2" id="KW-0812">Transmembrane</keyword>
<reference evidence="4 5" key="1">
    <citation type="journal article" date="2018" name="Environ. Microbiol.">
        <title>Isolation and genomic characterization of Novimethylophilus kurashikiensis gen. nov. sp. nov., a new lanthanide-dependent methylotrophic species of Methylophilaceae.</title>
        <authorList>
            <person name="Lv H."/>
            <person name="Sahin N."/>
            <person name="Tani A."/>
        </authorList>
    </citation>
    <scope>NUCLEOTIDE SEQUENCE [LARGE SCALE GENOMIC DNA]</scope>
    <source>
        <strain evidence="4 5">La2-4</strain>
    </source>
</reference>
<feature type="signal peptide" evidence="3">
    <location>
        <begin position="1"/>
        <end position="17"/>
    </location>
</feature>
<gene>
    <name evidence="4" type="ORF">NMK_2808</name>
</gene>
<keyword evidence="2" id="KW-0472">Membrane</keyword>